<dbReference type="STRING" id="1686286.GCA_900092335_01601"/>
<accession>A0A540R4S5</accession>
<sequence>MPDSEINLEQARAQNVNGFVSKDFEGHISVLTDATGVDAVHTFFPDSESLIIAEDSDAAALRAASLSVAQRVPMVTYAEDARTDIVALISELGVSRVVLIGDVPLASNTAGSLTVIKDNGVTRAMGEFTAFEFTSQVIADPQRMVAAVANLDSAKHIELKAAWQPLTRYEDINRVEPLPAQSRRDAQMAPIVVATPTTPIAAVANAVAFGASVRVMPSGDPTASKAAYAMVAGLENGPLVALGSDFGDASLLSDRIGQGWHE</sequence>
<comment type="caution">
    <text evidence="1">The sequence shown here is derived from an EMBL/GenBank/DDBJ whole genome shotgun (WGS) entry which is preliminary data.</text>
</comment>
<keyword evidence="2" id="KW-1185">Reference proteome</keyword>
<dbReference type="Proteomes" id="UP000318080">
    <property type="component" value="Unassembled WGS sequence"/>
</dbReference>
<reference evidence="1 2" key="1">
    <citation type="submission" date="2019-06" db="EMBL/GenBank/DDBJ databases">
        <title>Draft genome of C. phoceense Strain 272.</title>
        <authorList>
            <person name="Pacheco L.G.C."/>
            <person name="Barberis C.M."/>
            <person name="Almuzara M.N."/>
            <person name="Traglia G.M."/>
            <person name="Santos C.S."/>
            <person name="Rocha D.J.P.G."/>
            <person name="Aguiar E.R.G.R."/>
            <person name="Vay C.A."/>
        </authorList>
    </citation>
    <scope>NUCLEOTIDE SEQUENCE [LARGE SCALE GENOMIC DNA]</scope>
    <source>
        <strain evidence="1 2">272</strain>
    </source>
</reference>
<name>A0A540R4S5_9CORY</name>
<organism evidence="1 2">
    <name type="scientific">Corynebacterium phoceense</name>
    <dbReference type="NCBI Taxonomy" id="1686286"/>
    <lineage>
        <taxon>Bacteria</taxon>
        <taxon>Bacillati</taxon>
        <taxon>Actinomycetota</taxon>
        <taxon>Actinomycetes</taxon>
        <taxon>Mycobacteriales</taxon>
        <taxon>Corynebacteriaceae</taxon>
        <taxon>Corynebacterium</taxon>
    </lineage>
</organism>
<dbReference type="AlphaFoldDB" id="A0A540R4S5"/>
<dbReference type="EMBL" id="VHIR01000019">
    <property type="protein sequence ID" value="TQE42745.1"/>
    <property type="molecule type" value="Genomic_DNA"/>
</dbReference>
<proteinExistence type="predicted"/>
<evidence type="ECO:0008006" key="3">
    <source>
        <dbReference type="Google" id="ProtNLM"/>
    </source>
</evidence>
<evidence type="ECO:0000313" key="2">
    <source>
        <dbReference type="Proteomes" id="UP000318080"/>
    </source>
</evidence>
<gene>
    <name evidence="1" type="ORF">EJK80_11135</name>
</gene>
<protein>
    <recommendedName>
        <fullName evidence="3">Cell wall-binding repeat-containing protein</fullName>
    </recommendedName>
</protein>
<evidence type="ECO:0000313" key="1">
    <source>
        <dbReference type="EMBL" id="TQE42745.1"/>
    </source>
</evidence>